<keyword evidence="1" id="KW-0812">Transmembrane</keyword>
<proteinExistence type="predicted"/>
<organism evidence="2 3">
    <name type="scientific">Armatimonas rosea</name>
    <dbReference type="NCBI Taxonomy" id="685828"/>
    <lineage>
        <taxon>Bacteria</taxon>
        <taxon>Bacillati</taxon>
        <taxon>Armatimonadota</taxon>
        <taxon>Armatimonadia</taxon>
        <taxon>Armatimonadales</taxon>
        <taxon>Armatimonadaceae</taxon>
        <taxon>Armatimonas</taxon>
    </lineage>
</organism>
<comment type="caution">
    <text evidence="2">The sequence shown here is derived from an EMBL/GenBank/DDBJ whole genome shotgun (WGS) entry which is preliminary data.</text>
</comment>
<feature type="transmembrane region" description="Helical" evidence="1">
    <location>
        <begin position="242"/>
        <end position="262"/>
    </location>
</feature>
<protein>
    <submittedName>
        <fullName evidence="2">Nitrate reductase gamma subunit</fullName>
    </submittedName>
</protein>
<dbReference type="InterPro" id="IPR036197">
    <property type="entry name" value="NarG-like_sf"/>
</dbReference>
<feature type="transmembrane region" description="Helical" evidence="1">
    <location>
        <begin position="171"/>
        <end position="193"/>
    </location>
</feature>
<dbReference type="Gene3D" id="1.20.950.20">
    <property type="entry name" value="Transmembrane di-heme cytochromes, Chain C"/>
    <property type="match status" value="1"/>
</dbReference>
<name>A0A7W9WAP3_ARMRO</name>
<keyword evidence="1" id="KW-1133">Transmembrane helix</keyword>
<feature type="transmembrane region" description="Helical" evidence="1">
    <location>
        <begin position="44"/>
        <end position="62"/>
    </location>
</feature>
<dbReference type="SUPFAM" id="SSF103501">
    <property type="entry name" value="Respiratory nitrate reductase 1 gamma chain"/>
    <property type="match status" value="1"/>
</dbReference>
<dbReference type="AlphaFoldDB" id="A0A7W9WAP3"/>
<gene>
    <name evidence="2" type="ORF">HNQ39_005684</name>
</gene>
<dbReference type="EMBL" id="JACHGW010000009">
    <property type="protein sequence ID" value="MBB6053837.1"/>
    <property type="molecule type" value="Genomic_DNA"/>
</dbReference>
<evidence type="ECO:0000313" key="2">
    <source>
        <dbReference type="EMBL" id="MBB6053837.1"/>
    </source>
</evidence>
<keyword evidence="3" id="KW-1185">Reference proteome</keyword>
<feature type="transmembrane region" description="Helical" evidence="1">
    <location>
        <begin position="15"/>
        <end position="32"/>
    </location>
</feature>
<dbReference type="RefSeq" id="WP_184203925.1">
    <property type="nucleotide sequence ID" value="NZ_JACHGW010000009.1"/>
</dbReference>
<keyword evidence="1" id="KW-0472">Membrane</keyword>
<reference evidence="2 3" key="1">
    <citation type="submission" date="2020-08" db="EMBL/GenBank/DDBJ databases">
        <title>Genomic Encyclopedia of Type Strains, Phase IV (KMG-IV): sequencing the most valuable type-strain genomes for metagenomic binning, comparative biology and taxonomic classification.</title>
        <authorList>
            <person name="Goeker M."/>
        </authorList>
    </citation>
    <scope>NUCLEOTIDE SEQUENCE [LARGE SCALE GENOMIC DNA]</scope>
    <source>
        <strain evidence="2 3">DSM 23562</strain>
    </source>
</reference>
<feature type="transmembrane region" description="Helical" evidence="1">
    <location>
        <begin position="214"/>
        <end position="236"/>
    </location>
</feature>
<evidence type="ECO:0000313" key="3">
    <source>
        <dbReference type="Proteomes" id="UP000520814"/>
    </source>
</evidence>
<dbReference type="Proteomes" id="UP000520814">
    <property type="component" value="Unassembled WGS sequence"/>
</dbReference>
<feature type="transmembrane region" description="Helical" evidence="1">
    <location>
        <begin position="121"/>
        <end position="144"/>
    </location>
</feature>
<evidence type="ECO:0000256" key="1">
    <source>
        <dbReference type="SAM" id="Phobius"/>
    </source>
</evidence>
<accession>A0A7W9WAP3</accession>
<sequence length="353" mass="39874">MLEPGTRSFGLDRRALLWASGAALLNVVAIYLGSGRMARFDPALIAYTCACIFATFGVVYRYGVWLEKPPTALYWRQGWRLFLRPSHFVKNCLHLVRLAWDNLIAQTFIEKRSHTRWTAHFLISWGCLFACAVTFPLVFGWVAFEADPSDPAKYITFVFGFPAMTFPAHSLFGWVIFHILDFCAVAILVGMGFAFKRRLYDPGALTVQQFANDFFPLILLFAVCLTGLMLTASAVWMHGHNYSFLATLHAFSVITTLLYLPFGKFFHVFQRPANIGVQFYKEEGKASARAHCRVCAEDYASQMQVDDLKLVLEQLGFDQTLEDGGHYQDVCPTCRRRLLAANQLELIGGPGFL</sequence>